<dbReference type="RefSeq" id="XP_007331653.1">
    <property type="nucleotide sequence ID" value="XM_007331591.1"/>
</dbReference>
<gene>
    <name evidence="2" type="ORF">AGABI1DRAFT_130086</name>
</gene>
<feature type="region of interest" description="Disordered" evidence="1">
    <location>
        <begin position="111"/>
        <end position="220"/>
    </location>
</feature>
<accession>K5X4F5</accession>
<dbReference type="OMA" id="KADPIRH"/>
<evidence type="ECO:0000313" key="3">
    <source>
        <dbReference type="Proteomes" id="UP000008493"/>
    </source>
</evidence>
<sequence>MESLEFLPTSLTTPVVFPPPPPTSNTLTSVQRAQLRKSTKKLGKILGETPHLLDADIVSILGPVHVELPPRGEAPSPVLSDSSLDSSSYFSRSSSSLSYYSHPYAAACATSFESRPSTPRSPPSRKPSLGLRSSLDRLTDHFNPHSEINKQGPPILRLAVSPPSSPTFPNSVIVSPSSPASNRPSGKFNSIHRRSTSIDDDIKNHSSTFFPSSPSPSPSDMRFTLHHARHSTSSSPIGLKDYDIENFAKPSCHVPSSMSTSNARRQKMERLRKMLGEDVPVHLVFPDQEKKIAKNGYWIDSKKSTITQDYEVISSASGEDYDYPRGLSPVAVAGTVVPRSKTKGKITGARDSMGAVTPHKANRQEAQKLRKADPIRHSMKSNSSSSPPPPPPPQPSKPTIIKVPATLSSPEKDASQKRLGVIVESPEEHGSSALEGFGLVGCTTGTKIGTTTTMMTRKTNVMVQPSYPVDDFLTGHCGRNSRINEEEEEASMNKLWSTRRGYTGWDRSMVLGRNSESSLSSSFHERKRSMGYRRLPIVDF</sequence>
<feature type="compositionally biased region" description="Polar residues" evidence="1">
    <location>
        <begin position="167"/>
        <end position="188"/>
    </location>
</feature>
<reference evidence="3" key="1">
    <citation type="journal article" date="2012" name="Proc. Natl. Acad. Sci. U.S.A.">
        <title>Genome sequence of the button mushroom Agaricus bisporus reveals mechanisms governing adaptation to a humic-rich ecological niche.</title>
        <authorList>
            <person name="Morin E."/>
            <person name="Kohler A."/>
            <person name="Baker A.R."/>
            <person name="Foulongne-Oriol M."/>
            <person name="Lombard V."/>
            <person name="Nagy L.G."/>
            <person name="Ohm R.A."/>
            <person name="Patyshakuliyeva A."/>
            <person name="Brun A."/>
            <person name="Aerts A.L."/>
            <person name="Bailey A.M."/>
            <person name="Billette C."/>
            <person name="Coutinho P.M."/>
            <person name="Deakin G."/>
            <person name="Doddapaneni H."/>
            <person name="Floudas D."/>
            <person name="Grimwood J."/>
            <person name="Hilden K."/>
            <person name="Kuees U."/>
            <person name="LaButti K.M."/>
            <person name="Lapidus A."/>
            <person name="Lindquist E.A."/>
            <person name="Lucas S.M."/>
            <person name="Murat C."/>
            <person name="Riley R.W."/>
            <person name="Salamov A.A."/>
            <person name="Schmutz J."/>
            <person name="Subramanian V."/>
            <person name="Woesten H.A.B."/>
            <person name="Xu J."/>
            <person name="Eastwood D.C."/>
            <person name="Foster G.D."/>
            <person name="Sonnenberg A.S."/>
            <person name="Cullen D."/>
            <person name="de Vries R.P."/>
            <person name="Lundell T."/>
            <person name="Hibbett D.S."/>
            <person name="Henrissat B."/>
            <person name="Burton K.S."/>
            <person name="Kerrigan R.W."/>
            <person name="Challen M.P."/>
            <person name="Grigoriev I.V."/>
            <person name="Martin F."/>
        </authorList>
    </citation>
    <scope>NUCLEOTIDE SEQUENCE [LARGE SCALE GENOMIC DNA]</scope>
    <source>
        <strain evidence="3">JB137-S8 / ATCC MYA-4627 / FGSC 10392</strain>
    </source>
</reference>
<feature type="compositionally biased region" description="Basic and acidic residues" evidence="1">
    <location>
        <begin position="362"/>
        <end position="376"/>
    </location>
</feature>
<feature type="compositionally biased region" description="Pro residues" evidence="1">
    <location>
        <begin position="386"/>
        <end position="396"/>
    </location>
</feature>
<feature type="compositionally biased region" description="Basic and acidic residues" evidence="1">
    <location>
        <begin position="134"/>
        <end position="148"/>
    </location>
</feature>
<dbReference type="eggNOG" id="ENOG502SZTD">
    <property type="taxonomic scope" value="Eukaryota"/>
</dbReference>
<evidence type="ECO:0000313" key="2">
    <source>
        <dbReference type="EMBL" id="EKM77817.1"/>
    </source>
</evidence>
<organism evidence="2 3">
    <name type="scientific">Agaricus bisporus var. burnettii (strain JB137-S8 / ATCC MYA-4627 / FGSC 10392)</name>
    <name type="common">White button mushroom</name>
    <dbReference type="NCBI Taxonomy" id="597362"/>
    <lineage>
        <taxon>Eukaryota</taxon>
        <taxon>Fungi</taxon>
        <taxon>Dikarya</taxon>
        <taxon>Basidiomycota</taxon>
        <taxon>Agaricomycotina</taxon>
        <taxon>Agaricomycetes</taxon>
        <taxon>Agaricomycetidae</taxon>
        <taxon>Agaricales</taxon>
        <taxon>Agaricineae</taxon>
        <taxon>Agaricaceae</taxon>
        <taxon>Agaricus</taxon>
    </lineage>
</organism>
<dbReference type="GeneID" id="18827144"/>
<name>K5X4F5_AGABU</name>
<dbReference type="EMBL" id="JH971394">
    <property type="protein sequence ID" value="EKM77817.1"/>
    <property type="molecule type" value="Genomic_DNA"/>
</dbReference>
<dbReference type="HOGENOM" id="CLU_504282_0_0_1"/>
<keyword evidence="3" id="KW-1185">Reference proteome</keyword>
<proteinExistence type="predicted"/>
<evidence type="ECO:0000256" key="1">
    <source>
        <dbReference type="SAM" id="MobiDB-lite"/>
    </source>
</evidence>
<protein>
    <submittedName>
        <fullName evidence="2">Uncharacterized protein</fullName>
    </submittedName>
</protein>
<dbReference type="KEGG" id="abp:AGABI1DRAFT130086"/>
<feature type="region of interest" description="Disordered" evidence="1">
    <location>
        <begin position="339"/>
        <end position="401"/>
    </location>
</feature>
<dbReference type="OrthoDB" id="3034829at2759"/>
<dbReference type="Proteomes" id="UP000008493">
    <property type="component" value="Unassembled WGS sequence"/>
</dbReference>
<dbReference type="InParanoid" id="K5X4F5"/>
<dbReference type="AlphaFoldDB" id="K5X4F5"/>